<dbReference type="InterPro" id="IPR009057">
    <property type="entry name" value="Homeodomain-like_sf"/>
</dbReference>
<dbReference type="PROSITE" id="PS00041">
    <property type="entry name" value="HTH_ARAC_FAMILY_1"/>
    <property type="match status" value="1"/>
</dbReference>
<proteinExistence type="predicted"/>
<dbReference type="InterPro" id="IPR018060">
    <property type="entry name" value="HTH_AraC"/>
</dbReference>
<comment type="caution">
    <text evidence="5">The sequence shown here is derived from an EMBL/GenBank/DDBJ whole genome shotgun (WGS) entry which is preliminary data.</text>
</comment>
<dbReference type="Pfam" id="PF12833">
    <property type="entry name" value="HTH_18"/>
    <property type="match status" value="1"/>
</dbReference>
<protein>
    <submittedName>
        <fullName evidence="5">Helix-turn-helix domain-containing protein</fullName>
    </submittedName>
</protein>
<feature type="domain" description="HTH araC/xylS-type" evidence="4">
    <location>
        <begin position="30"/>
        <end position="128"/>
    </location>
</feature>
<dbReference type="PANTHER" id="PTHR46796">
    <property type="entry name" value="HTH-TYPE TRANSCRIPTIONAL ACTIVATOR RHAS-RELATED"/>
    <property type="match status" value="1"/>
</dbReference>
<dbReference type="EMBL" id="JTHE03000079">
    <property type="protein sequence ID" value="MCM1983895.1"/>
    <property type="molecule type" value="Genomic_DNA"/>
</dbReference>
<reference evidence="5 6" key="1">
    <citation type="journal article" date="2015" name="Genome Announc.">
        <title>Draft Genome Sequence of Filamentous Marine Cyanobacterium Lyngbya confervoides Strain BDU141951.</title>
        <authorList>
            <person name="Chandrababunaidu M.M."/>
            <person name="Sen D."/>
            <person name="Tripathy S."/>
        </authorList>
    </citation>
    <scope>NUCLEOTIDE SEQUENCE [LARGE SCALE GENOMIC DNA]</scope>
    <source>
        <strain evidence="5 6">BDU141951</strain>
    </source>
</reference>
<dbReference type="Gene3D" id="1.10.10.60">
    <property type="entry name" value="Homeodomain-like"/>
    <property type="match status" value="2"/>
</dbReference>
<dbReference type="PRINTS" id="PR00032">
    <property type="entry name" value="HTHARAC"/>
</dbReference>
<evidence type="ECO:0000256" key="1">
    <source>
        <dbReference type="ARBA" id="ARBA00023015"/>
    </source>
</evidence>
<sequence length="130" mass="14899">MLAVQLLRHYGSVPASLPDYRGGLPDYQLRQVLNYIEASLAEEIQLADLAGLLNMSPFHFGRMFKQSMGISPHQYLIQQRLERAKYFLKHSNLAILDIALECGFSSHSHLSKQFRRVHGTTPNTFRRQSI</sequence>
<keyword evidence="6" id="KW-1185">Reference proteome</keyword>
<keyword evidence="2" id="KW-0238">DNA-binding</keyword>
<dbReference type="InterPro" id="IPR020449">
    <property type="entry name" value="Tscrpt_reg_AraC-type_HTH"/>
</dbReference>
<accession>A0ABD4T5Z5</accession>
<evidence type="ECO:0000313" key="5">
    <source>
        <dbReference type="EMBL" id="MCM1983895.1"/>
    </source>
</evidence>
<dbReference type="Proteomes" id="UP000031561">
    <property type="component" value="Unassembled WGS sequence"/>
</dbReference>
<name>A0ABD4T5Z5_9CYAN</name>
<evidence type="ECO:0000256" key="2">
    <source>
        <dbReference type="ARBA" id="ARBA00023125"/>
    </source>
</evidence>
<keyword evidence="1" id="KW-0805">Transcription regulation</keyword>
<gene>
    <name evidence="5" type="ORF">QQ91_0013820</name>
</gene>
<dbReference type="PROSITE" id="PS01124">
    <property type="entry name" value="HTH_ARAC_FAMILY_2"/>
    <property type="match status" value="1"/>
</dbReference>
<dbReference type="SMART" id="SM00342">
    <property type="entry name" value="HTH_ARAC"/>
    <property type="match status" value="1"/>
</dbReference>
<evidence type="ECO:0000313" key="6">
    <source>
        <dbReference type="Proteomes" id="UP000031561"/>
    </source>
</evidence>
<dbReference type="InterPro" id="IPR050204">
    <property type="entry name" value="AraC_XylS_family_regulators"/>
</dbReference>
<dbReference type="AlphaFoldDB" id="A0ABD4T5Z5"/>
<dbReference type="InterPro" id="IPR018062">
    <property type="entry name" value="HTH_AraC-typ_CS"/>
</dbReference>
<dbReference type="GO" id="GO:0006355">
    <property type="term" value="P:regulation of DNA-templated transcription"/>
    <property type="evidence" value="ECO:0007669"/>
    <property type="project" value="UniProtKB-ARBA"/>
</dbReference>
<dbReference type="PANTHER" id="PTHR46796:SF6">
    <property type="entry name" value="ARAC SUBFAMILY"/>
    <property type="match status" value="1"/>
</dbReference>
<dbReference type="GO" id="GO:0003677">
    <property type="term" value="F:DNA binding"/>
    <property type="evidence" value="ECO:0007669"/>
    <property type="project" value="UniProtKB-KW"/>
</dbReference>
<organism evidence="5 6">
    <name type="scientific">Lyngbya confervoides BDU141951</name>
    <dbReference type="NCBI Taxonomy" id="1574623"/>
    <lineage>
        <taxon>Bacteria</taxon>
        <taxon>Bacillati</taxon>
        <taxon>Cyanobacteriota</taxon>
        <taxon>Cyanophyceae</taxon>
        <taxon>Oscillatoriophycideae</taxon>
        <taxon>Oscillatoriales</taxon>
        <taxon>Microcoleaceae</taxon>
        <taxon>Lyngbya</taxon>
    </lineage>
</organism>
<evidence type="ECO:0000256" key="3">
    <source>
        <dbReference type="ARBA" id="ARBA00023163"/>
    </source>
</evidence>
<keyword evidence="3" id="KW-0804">Transcription</keyword>
<dbReference type="RefSeq" id="WP_250833357.1">
    <property type="nucleotide sequence ID" value="NZ_JTHE03000079.1"/>
</dbReference>
<evidence type="ECO:0000259" key="4">
    <source>
        <dbReference type="PROSITE" id="PS01124"/>
    </source>
</evidence>
<dbReference type="SUPFAM" id="SSF46689">
    <property type="entry name" value="Homeodomain-like"/>
    <property type="match status" value="2"/>
</dbReference>